<organism evidence="1 2">
    <name type="scientific">Trichinella murrelli</name>
    <dbReference type="NCBI Taxonomy" id="144512"/>
    <lineage>
        <taxon>Eukaryota</taxon>
        <taxon>Metazoa</taxon>
        <taxon>Ecdysozoa</taxon>
        <taxon>Nematoda</taxon>
        <taxon>Enoplea</taxon>
        <taxon>Dorylaimia</taxon>
        <taxon>Trichinellida</taxon>
        <taxon>Trichinellidae</taxon>
        <taxon>Trichinella</taxon>
    </lineage>
</organism>
<comment type="caution">
    <text evidence="1">The sequence shown here is derived from an EMBL/GenBank/DDBJ whole genome shotgun (WGS) entry which is preliminary data.</text>
</comment>
<reference evidence="1 2" key="1">
    <citation type="submission" date="2015-01" db="EMBL/GenBank/DDBJ databases">
        <title>Evolution of Trichinella species and genotypes.</title>
        <authorList>
            <person name="Korhonen P.K."/>
            <person name="Edoardo P."/>
            <person name="Giuseppe L.R."/>
            <person name="Gasser R.B."/>
        </authorList>
    </citation>
    <scope>NUCLEOTIDE SEQUENCE [LARGE SCALE GENOMIC DNA]</scope>
    <source>
        <strain evidence="1">ISS417</strain>
    </source>
</reference>
<accession>A0A0V0T095</accession>
<name>A0A0V0T095_9BILA</name>
<evidence type="ECO:0000313" key="2">
    <source>
        <dbReference type="Proteomes" id="UP000055048"/>
    </source>
</evidence>
<dbReference type="Proteomes" id="UP000055048">
    <property type="component" value="Unassembled WGS sequence"/>
</dbReference>
<protein>
    <submittedName>
        <fullName evidence="1">Uncharacterized protein</fullName>
    </submittedName>
</protein>
<gene>
    <name evidence="1" type="ORF">T05_14258</name>
</gene>
<evidence type="ECO:0000313" key="1">
    <source>
        <dbReference type="EMBL" id="KRX32328.1"/>
    </source>
</evidence>
<proteinExistence type="predicted"/>
<keyword evidence="2" id="KW-1185">Reference proteome</keyword>
<sequence>MGPTVIHYYFAKNSLRELHCTRNESLRVFSVNVTNKEEIMKMSISSAAPFEL</sequence>
<dbReference type="AlphaFoldDB" id="A0A0V0T095"/>
<dbReference type="EMBL" id="JYDJ01001263">
    <property type="protein sequence ID" value="KRX32328.1"/>
    <property type="molecule type" value="Genomic_DNA"/>
</dbReference>